<evidence type="ECO:0000256" key="5">
    <source>
        <dbReference type="ARBA" id="ARBA00023136"/>
    </source>
</evidence>
<evidence type="ECO:0000313" key="8">
    <source>
        <dbReference type="EMBL" id="KAL2634565.1"/>
    </source>
</evidence>
<keyword evidence="5 6" id="KW-0472">Membrane</keyword>
<evidence type="ECO:0000313" key="9">
    <source>
        <dbReference type="Proteomes" id="UP001605036"/>
    </source>
</evidence>
<keyword evidence="3" id="KW-0732">Signal</keyword>
<evidence type="ECO:0000256" key="4">
    <source>
        <dbReference type="ARBA" id="ARBA00022989"/>
    </source>
</evidence>
<dbReference type="Gene3D" id="3.30.200.20">
    <property type="entry name" value="Phosphorylase Kinase, domain 1"/>
    <property type="match status" value="1"/>
</dbReference>
<dbReference type="Pfam" id="PF07714">
    <property type="entry name" value="PK_Tyr_Ser-Thr"/>
    <property type="match status" value="1"/>
</dbReference>
<dbReference type="PANTHER" id="PTHR47974">
    <property type="entry name" value="OS07G0415500 PROTEIN"/>
    <property type="match status" value="1"/>
</dbReference>
<dbReference type="AlphaFoldDB" id="A0ABD1YUX1"/>
<dbReference type="Gene3D" id="1.10.510.10">
    <property type="entry name" value="Transferase(Phosphotransferase) domain 1"/>
    <property type="match status" value="1"/>
</dbReference>
<dbReference type="InterPro" id="IPR011009">
    <property type="entry name" value="Kinase-like_dom_sf"/>
</dbReference>
<dbReference type="GO" id="GO:0016020">
    <property type="term" value="C:membrane"/>
    <property type="evidence" value="ECO:0007669"/>
    <property type="project" value="UniProtKB-SubCell"/>
</dbReference>
<protein>
    <recommendedName>
        <fullName evidence="7">Protein kinase domain-containing protein</fullName>
    </recommendedName>
</protein>
<comment type="caution">
    <text evidence="8">The sequence shown here is derived from an EMBL/GenBank/DDBJ whole genome shotgun (WGS) entry which is preliminary data.</text>
</comment>
<sequence>MKQYSHNVLIQMLLWSGFNIFSVAVAATARSFLHEQGQEHPRQETTIVAAAPPLGKVEEEQHISQQKKLPVISIVVGVISAAIALFLLTLVILGYFQSKHQEKRRKLNRPSAGPESMQQSGPKLEKFTLRELQAATVSFTQKLGREGCAGAVFKGILSSSKQVAVKLVNDYTPLAFESEIQRVASLKHENLIRIIGYCMDGDHCLLVEEFYPSGSLRAVINSALPSSKSPKICSPNVVINKPILSWSRRFEIALGIARALAYVHEKCSAGENIHGRIKPENVLLTENLSPRLADFGFVRCRRKRDHDLTLATAQGTLEYFSPEWWTDPTTKCDVYSFGILLLELVGGRRVGEYYDRPQWEFPDLNAVEEEEEVVADDTTLISSSCMVFLDPELKGKVDADQLTVVLRVAYWCIQFEAPSRPSMSQVVDYLEGRTKVSLPPTPSSSAVFTPLHLSYRASLEAFGFRSPNGPEIVKAR</sequence>
<evidence type="ECO:0000256" key="2">
    <source>
        <dbReference type="ARBA" id="ARBA00022692"/>
    </source>
</evidence>
<name>A0ABD1YUX1_9MARC</name>
<keyword evidence="4 6" id="KW-1133">Transmembrane helix</keyword>
<proteinExistence type="predicted"/>
<evidence type="ECO:0000259" key="7">
    <source>
        <dbReference type="PROSITE" id="PS50011"/>
    </source>
</evidence>
<evidence type="ECO:0000256" key="1">
    <source>
        <dbReference type="ARBA" id="ARBA00004167"/>
    </source>
</evidence>
<dbReference type="SUPFAM" id="SSF56112">
    <property type="entry name" value="Protein kinase-like (PK-like)"/>
    <property type="match status" value="1"/>
</dbReference>
<feature type="transmembrane region" description="Helical" evidence="6">
    <location>
        <begin position="12"/>
        <end position="33"/>
    </location>
</feature>
<dbReference type="InterPro" id="IPR001245">
    <property type="entry name" value="Ser-Thr/Tyr_kinase_cat_dom"/>
</dbReference>
<gene>
    <name evidence="8" type="ORF">R1flu_006044</name>
</gene>
<dbReference type="InterPro" id="IPR000719">
    <property type="entry name" value="Prot_kinase_dom"/>
</dbReference>
<comment type="subcellular location">
    <subcellularLocation>
        <location evidence="1">Membrane</location>
        <topology evidence="1">Single-pass membrane protein</topology>
    </subcellularLocation>
</comment>
<keyword evidence="2 6" id="KW-0812">Transmembrane</keyword>
<reference evidence="8 9" key="1">
    <citation type="submission" date="2024-09" db="EMBL/GenBank/DDBJ databases">
        <title>Chromosome-scale assembly of Riccia fluitans.</title>
        <authorList>
            <person name="Paukszto L."/>
            <person name="Sawicki J."/>
            <person name="Karawczyk K."/>
            <person name="Piernik-Szablinska J."/>
            <person name="Szczecinska M."/>
            <person name="Mazdziarz M."/>
        </authorList>
    </citation>
    <scope>NUCLEOTIDE SEQUENCE [LARGE SCALE GENOMIC DNA]</scope>
    <source>
        <strain evidence="8">Rf_01</strain>
        <tissue evidence="8">Aerial parts of the thallus</tissue>
    </source>
</reference>
<dbReference type="PANTHER" id="PTHR47974:SF9">
    <property type="entry name" value="RECEPTOR-LIKE SERINE_THREONINE-PROTEIN KINASE"/>
    <property type="match status" value="1"/>
</dbReference>
<dbReference type="PROSITE" id="PS50011">
    <property type="entry name" value="PROTEIN_KINASE_DOM"/>
    <property type="match status" value="1"/>
</dbReference>
<accession>A0ABD1YUX1</accession>
<feature type="transmembrane region" description="Helical" evidence="6">
    <location>
        <begin position="71"/>
        <end position="96"/>
    </location>
</feature>
<feature type="domain" description="Protein kinase" evidence="7">
    <location>
        <begin position="138"/>
        <end position="430"/>
    </location>
</feature>
<dbReference type="Proteomes" id="UP001605036">
    <property type="component" value="Unassembled WGS sequence"/>
</dbReference>
<keyword evidence="9" id="KW-1185">Reference proteome</keyword>
<evidence type="ECO:0000256" key="6">
    <source>
        <dbReference type="SAM" id="Phobius"/>
    </source>
</evidence>
<dbReference type="EMBL" id="JBHFFA010000003">
    <property type="protein sequence ID" value="KAL2634565.1"/>
    <property type="molecule type" value="Genomic_DNA"/>
</dbReference>
<organism evidence="8 9">
    <name type="scientific">Riccia fluitans</name>
    <dbReference type="NCBI Taxonomy" id="41844"/>
    <lineage>
        <taxon>Eukaryota</taxon>
        <taxon>Viridiplantae</taxon>
        <taxon>Streptophyta</taxon>
        <taxon>Embryophyta</taxon>
        <taxon>Marchantiophyta</taxon>
        <taxon>Marchantiopsida</taxon>
        <taxon>Marchantiidae</taxon>
        <taxon>Marchantiales</taxon>
        <taxon>Ricciaceae</taxon>
        <taxon>Riccia</taxon>
    </lineage>
</organism>
<evidence type="ECO:0000256" key="3">
    <source>
        <dbReference type="ARBA" id="ARBA00022729"/>
    </source>
</evidence>